<dbReference type="AlphaFoldDB" id="A0A381X3T7"/>
<keyword evidence="1" id="KW-0812">Transmembrane</keyword>
<feature type="transmembrane region" description="Helical" evidence="1">
    <location>
        <begin position="75"/>
        <end position="98"/>
    </location>
</feature>
<feature type="transmembrane region" description="Helical" evidence="1">
    <location>
        <begin position="36"/>
        <end position="55"/>
    </location>
</feature>
<gene>
    <name evidence="2" type="ORF">METZ01_LOCUS112303</name>
</gene>
<sequence>MLVEKKGGNRQLEIDPNYISAAVWADIKIFTYNIKFFVLFMIIFAANMLVGHNAIPSLVKSHHVPASLSKLRPPLYLVAVVSFAAAIYFVVIAFGGGLDAIRAIYPDFWI</sequence>
<protein>
    <recommendedName>
        <fullName evidence="3">Amino acid permease/ SLC12A domain-containing protein</fullName>
    </recommendedName>
</protein>
<name>A0A381X3T7_9ZZZZ</name>
<dbReference type="EMBL" id="UINC01013823">
    <property type="protein sequence ID" value="SVA59449.1"/>
    <property type="molecule type" value="Genomic_DNA"/>
</dbReference>
<evidence type="ECO:0008006" key="3">
    <source>
        <dbReference type="Google" id="ProtNLM"/>
    </source>
</evidence>
<organism evidence="2">
    <name type="scientific">marine metagenome</name>
    <dbReference type="NCBI Taxonomy" id="408172"/>
    <lineage>
        <taxon>unclassified sequences</taxon>
        <taxon>metagenomes</taxon>
        <taxon>ecological metagenomes</taxon>
    </lineage>
</organism>
<keyword evidence="1" id="KW-0472">Membrane</keyword>
<keyword evidence="1" id="KW-1133">Transmembrane helix</keyword>
<proteinExistence type="predicted"/>
<evidence type="ECO:0000256" key="1">
    <source>
        <dbReference type="SAM" id="Phobius"/>
    </source>
</evidence>
<reference evidence="2" key="1">
    <citation type="submission" date="2018-05" db="EMBL/GenBank/DDBJ databases">
        <authorList>
            <person name="Lanie J.A."/>
            <person name="Ng W.-L."/>
            <person name="Kazmierczak K.M."/>
            <person name="Andrzejewski T.M."/>
            <person name="Davidsen T.M."/>
            <person name="Wayne K.J."/>
            <person name="Tettelin H."/>
            <person name="Glass J.I."/>
            <person name="Rusch D."/>
            <person name="Podicherti R."/>
            <person name="Tsui H.-C.T."/>
            <person name="Winkler M.E."/>
        </authorList>
    </citation>
    <scope>NUCLEOTIDE SEQUENCE</scope>
</reference>
<evidence type="ECO:0000313" key="2">
    <source>
        <dbReference type="EMBL" id="SVA59449.1"/>
    </source>
</evidence>
<accession>A0A381X3T7</accession>